<accession>A0A345YCM6</accession>
<dbReference type="KEGG" id="err:DVR09_04415"/>
<dbReference type="SUPFAM" id="SSF56024">
    <property type="entry name" value="Phospholipase D/nuclease"/>
    <property type="match status" value="2"/>
</dbReference>
<dbReference type="GO" id="GO:0030572">
    <property type="term" value="F:phosphatidyltransferase activity"/>
    <property type="evidence" value="ECO:0007669"/>
    <property type="project" value="UniProtKB-ARBA"/>
</dbReference>
<dbReference type="PROSITE" id="PS50035">
    <property type="entry name" value="PLD"/>
    <property type="match status" value="2"/>
</dbReference>
<feature type="domain" description="PLD phosphodiesterase" evidence="6">
    <location>
        <begin position="122"/>
        <end position="149"/>
    </location>
</feature>
<protein>
    <recommendedName>
        <fullName evidence="3">Phospholipase D</fullName>
    </recommendedName>
    <alternativeName>
        <fullName evidence="5">Choline phosphatase</fullName>
    </alternativeName>
</protein>
<dbReference type="AlphaFoldDB" id="A0A345YCM6"/>
<evidence type="ECO:0000256" key="3">
    <source>
        <dbReference type="ARBA" id="ARBA00018392"/>
    </source>
</evidence>
<evidence type="ECO:0000256" key="1">
    <source>
        <dbReference type="ARBA" id="ARBA00003145"/>
    </source>
</evidence>
<name>A0A345YCM6_9SPHN</name>
<sequence length="396" mass="45199">MADAYPDKESAGPAPWRELETFEITAQGHSFTVFPAGSQRLDALLEMISGAKRSIRLFYYMFVDDDTGQRVRDALAQAARRGVDVVLLVDGFGEDVEEGFFEPLLDAGGRYHRFLAKWSRRALIRNHQKLVVVDEDVAMIGGFNIEHDYFETPENNGWHDLGVRLTGDAVARLIEWFDEIEDWVSRPNAQFRAIIRKVMRWKPGNGPVRLLIGGPTRGLSSWAKCVAEDIERADRLDMVMAYFSPSKRMLRRMGKMAQRGEMNLIMAGKSDNGATIGAARSLYHYLLSQGARIWEFRPSKLHMKLLVVDDAVYLGSANFDMRSLYVNLELMLRVEDAGFAERMRRFIADHHSGSKEITPAAHLRKSTLWNRIRWNLSWFIVAVVDYNVARRLNLGL</sequence>
<dbReference type="SMART" id="SM00155">
    <property type="entry name" value="PLDc"/>
    <property type="match status" value="2"/>
</dbReference>
<dbReference type="PANTHER" id="PTHR21248:SF22">
    <property type="entry name" value="PHOSPHOLIPASE D"/>
    <property type="match status" value="1"/>
</dbReference>
<evidence type="ECO:0000256" key="4">
    <source>
        <dbReference type="ARBA" id="ARBA00022525"/>
    </source>
</evidence>
<dbReference type="CDD" id="cd09159">
    <property type="entry name" value="PLDc_ybhO_like_2"/>
    <property type="match status" value="1"/>
</dbReference>
<evidence type="ECO:0000313" key="7">
    <source>
        <dbReference type="EMBL" id="AXK41678.1"/>
    </source>
</evidence>
<reference evidence="8" key="1">
    <citation type="submission" date="2018-07" db="EMBL/GenBank/DDBJ databases">
        <title>Genome sequence of Erythrobacter strain YH-07, an antagonistic bacterium isolated from Yellow Sea.</title>
        <authorList>
            <person name="Tang T."/>
            <person name="Liu Q."/>
            <person name="Sun X."/>
        </authorList>
    </citation>
    <scope>NUCLEOTIDE SEQUENCE [LARGE SCALE GENOMIC DNA]</scope>
    <source>
        <strain evidence="8">YH-07</strain>
    </source>
</reference>
<comment type="function">
    <text evidence="1">Could be a virulence factor.</text>
</comment>
<dbReference type="GO" id="GO:0032049">
    <property type="term" value="P:cardiolipin biosynthetic process"/>
    <property type="evidence" value="ECO:0007669"/>
    <property type="project" value="UniProtKB-ARBA"/>
</dbReference>
<dbReference type="InterPro" id="IPR025202">
    <property type="entry name" value="PLD-like_dom"/>
</dbReference>
<comment type="subcellular location">
    <subcellularLocation>
        <location evidence="2">Secreted</location>
    </subcellularLocation>
</comment>
<gene>
    <name evidence="7" type="ORF">DVR09_04415</name>
</gene>
<organism evidence="7 8">
    <name type="scientific">Erythrobacter aureus</name>
    <dbReference type="NCBI Taxonomy" id="2182384"/>
    <lineage>
        <taxon>Bacteria</taxon>
        <taxon>Pseudomonadati</taxon>
        <taxon>Pseudomonadota</taxon>
        <taxon>Alphaproteobacteria</taxon>
        <taxon>Sphingomonadales</taxon>
        <taxon>Erythrobacteraceae</taxon>
        <taxon>Erythrobacter/Porphyrobacter group</taxon>
        <taxon>Erythrobacter</taxon>
    </lineage>
</organism>
<evidence type="ECO:0000256" key="5">
    <source>
        <dbReference type="ARBA" id="ARBA00029594"/>
    </source>
</evidence>
<evidence type="ECO:0000256" key="2">
    <source>
        <dbReference type="ARBA" id="ARBA00004613"/>
    </source>
</evidence>
<proteinExistence type="predicted"/>
<dbReference type="Pfam" id="PF13091">
    <property type="entry name" value="PLDc_2"/>
    <property type="match status" value="2"/>
</dbReference>
<evidence type="ECO:0000259" key="6">
    <source>
        <dbReference type="PROSITE" id="PS50035"/>
    </source>
</evidence>
<dbReference type="OrthoDB" id="9814092at2"/>
<keyword evidence="8" id="KW-1185">Reference proteome</keyword>
<dbReference type="Gene3D" id="3.30.870.10">
    <property type="entry name" value="Endonuclease Chain A"/>
    <property type="match status" value="2"/>
</dbReference>
<dbReference type="EMBL" id="CP031357">
    <property type="protein sequence ID" value="AXK41678.1"/>
    <property type="molecule type" value="Genomic_DNA"/>
</dbReference>
<dbReference type="InterPro" id="IPR001736">
    <property type="entry name" value="PLipase_D/transphosphatidylase"/>
</dbReference>
<feature type="domain" description="PLD phosphodiesterase" evidence="6">
    <location>
        <begin position="297"/>
        <end position="323"/>
    </location>
</feature>
<dbReference type="GO" id="GO:0005576">
    <property type="term" value="C:extracellular region"/>
    <property type="evidence" value="ECO:0007669"/>
    <property type="project" value="UniProtKB-SubCell"/>
</dbReference>
<keyword evidence="4" id="KW-0964">Secreted</keyword>
<dbReference type="PANTHER" id="PTHR21248">
    <property type="entry name" value="CARDIOLIPIN SYNTHASE"/>
    <property type="match status" value="1"/>
</dbReference>
<dbReference type="CDD" id="cd09110">
    <property type="entry name" value="PLDc_CLS_1"/>
    <property type="match status" value="1"/>
</dbReference>
<dbReference type="Proteomes" id="UP000254508">
    <property type="component" value="Chromosome"/>
</dbReference>
<dbReference type="RefSeq" id="WP_115415865.1">
    <property type="nucleotide sequence ID" value="NZ_CP031357.1"/>
</dbReference>
<evidence type="ECO:0000313" key="8">
    <source>
        <dbReference type="Proteomes" id="UP000254508"/>
    </source>
</evidence>